<evidence type="ECO:0000313" key="13">
    <source>
        <dbReference type="EMBL" id="SDF15862.1"/>
    </source>
</evidence>
<dbReference type="Proteomes" id="UP000198994">
    <property type="component" value="Unassembled WGS sequence"/>
</dbReference>
<keyword evidence="3" id="KW-0328">Glycosyltransferase</keyword>
<evidence type="ECO:0000259" key="12">
    <source>
        <dbReference type="PROSITE" id="PS52029"/>
    </source>
</evidence>
<keyword evidence="7 9" id="KW-0573">Peptidoglycan synthesis</keyword>
<feature type="region of interest" description="Disordered" evidence="10">
    <location>
        <begin position="225"/>
        <end position="244"/>
    </location>
</feature>
<dbReference type="EMBL" id="FNAV01000013">
    <property type="protein sequence ID" value="SDF15862.1"/>
    <property type="molecule type" value="Genomic_DNA"/>
</dbReference>
<evidence type="ECO:0000256" key="4">
    <source>
        <dbReference type="ARBA" id="ARBA00022679"/>
    </source>
</evidence>
<evidence type="ECO:0000256" key="6">
    <source>
        <dbReference type="ARBA" id="ARBA00022960"/>
    </source>
</evidence>
<dbReference type="SUPFAM" id="SSF141523">
    <property type="entry name" value="L,D-transpeptidase catalytic domain-like"/>
    <property type="match status" value="1"/>
</dbReference>
<dbReference type="GO" id="GO:0008360">
    <property type="term" value="P:regulation of cell shape"/>
    <property type="evidence" value="ECO:0007669"/>
    <property type="project" value="UniProtKB-UniRule"/>
</dbReference>
<evidence type="ECO:0000256" key="8">
    <source>
        <dbReference type="ARBA" id="ARBA00023316"/>
    </source>
</evidence>
<dbReference type="GO" id="GO:0071972">
    <property type="term" value="F:peptidoglycan L,D-transpeptidase activity"/>
    <property type="evidence" value="ECO:0007669"/>
    <property type="project" value="TreeGrafter"/>
</dbReference>
<dbReference type="InterPro" id="IPR005490">
    <property type="entry name" value="LD_TPept_cat_dom"/>
</dbReference>
<dbReference type="STRING" id="282683.SAMN04488105_113152"/>
<evidence type="ECO:0000256" key="1">
    <source>
        <dbReference type="ARBA" id="ARBA00004752"/>
    </source>
</evidence>
<keyword evidence="6 9" id="KW-0133">Cell shape</keyword>
<dbReference type="PROSITE" id="PS52029">
    <property type="entry name" value="LD_TPASE"/>
    <property type="match status" value="1"/>
</dbReference>
<keyword evidence="11" id="KW-0732">Signal</keyword>
<dbReference type="InterPro" id="IPR050979">
    <property type="entry name" value="LD-transpeptidase"/>
</dbReference>
<reference evidence="14" key="1">
    <citation type="submission" date="2016-10" db="EMBL/GenBank/DDBJ databases">
        <authorList>
            <person name="Varghese N."/>
            <person name="Submissions S."/>
        </authorList>
    </citation>
    <scope>NUCLEOTIDE SEQUENCE [LARGE SCALE GENOMIC DNA]</scope>
    <source>
        <strain evidence="14">DSM 10146</strain>
    </source>
</reference>
<dbReference type="PROSITE" id="PS51257">
    <property type="entry name" value="PROKAR_LIPOPROTEIN"/>
    <property type="match status" value="1"/>
</dbReference>
<dbReference type="GO" id="GO:0016757">
    <property type="term" value="F:glycosyltransferase activity"/>
    <property type="evidence" value="ECO:0007669"/>
    <property type="project" value="UniProtKB-KW"/>
</dbReference>
<dbReference type="Gene3D" id="2.40.440.10">
    <property type="entry name" value="L,D-transpeptidase catalytic domain-like"/>
    <property type="match status" value="1"/>
</dbReference>
<evidence type="ECO:0000256" key="9">
    <source>
        <dbReference type="PROSITE-ProRule" id="PRU01373"/>
    </source>
</evidence>
<keyword evidence="8 9" id="KW-0961">Cell wall biogenesis/degradation</keyword>
<keyword evidence="13" id="KW-0449">Lipoprotein</keyword>
<dbReference type="UniPathway" id="UPA00219"/>
<dbReference type="Pfam" id="PF03734">
    <property type="entry name" value="YkuD"/>
    <property type="match status" value="1"/>
</dbReference>
<proteinExistence type="inferred from homology"/>
<dbReference type="AlphaFoldDB" id="A0A1G7ISZ8"/>
<comment type="similarity">
    <text evidence="2">Belongs to the YkuD family.</text>
</comment>
<evidence type="ECO:0000256" key="10">
    <source>
        <dbReference type="SAM" id="MobiDB-lite"/>
    </source>
</evidence>
<feature type="active site" description="Nucleophile" evidence="9">
    <location>
        <position position="193"/>
    </location>
</feature>
<evidence type="ECO:0000256" key="2">
    <source>
        <dbReference type="ARBA" id="ARBA00005992"/>
    </source>
</evidence>
<keyword evidence="5" id="KW-0378">Hydrolase</keyword>
<feature type="signal peptide" evidence="11">
    <location>
        <begin position="1"/>
        <end position="16"/>
    </location>
</feature>
<organism evidence="13 14">
    <name type="scientific">Salipiger thiooxidans</name>
    <dbReference type="NCBI Taxonomy" id="282683"/>
    <lineage>
        <taxon>Bacteria</taxon>
        <taxon>Pseudomonadati</taxon>
        <taxon>Pseudomonadota</taxon>
        <taxon>Alphaproteobacteria</taxon>
        <taxon>Rhodobacterales</taxon>
        <taxon>Roseobacteraceae</taxon>
        <taxon>Salipiger</taxon>
    </lineage>
</organism>
<feature type="domain" description="L,D-TPase catalytic" evidence="12">
    <location>
        <begin position="80"/>
        <end position="217"/>
    </location>
</feature>
<feature type="active site" description="Proton donor/acceptor" evidence="9">
    <location>
        <position position="177"/>
    </location>
</feature>
<dbReference type="GO" id="GO:0071555">
    <property type="term" value="P:cell wall organization"/>
    <property type="evidence" value="ECO:0007669"/>
    <property type="project" value="UniProtKB-UniRule"/>
</dbReference>
<name>A0A1G7ISZ8_9RHOB</name>
<evidence type="ECO:0000256" key="3">
    <source>
        <dbReference type="ARBA" id="ARBA00022676"/>
    </source>
</evidence>
<evidence type="ECO:0000256" key="5">
    <source>
        <dbReference type="ARBA" id="ARBA00022801"/>
    </source>
</evidence>
<gene>
    <name evidence="13" type="ORF">SAMN04488105_113152</name>
</gene>
<dbReference type="InterPro" id="IPR038063">
    <property type="entry name" value="Transpep_catalytic_dom"/>
</dbReference>
<keyword evidence="4" id="KW-0808">Transferase</keyword>
<dbReference type="GO" id="GO:0018104">
    <property type="term" value="P:peptidoglycan-protein cross-linking"/>
    <property type="evidence" value="ECO:0007669"/>
    <property type="project" value="TreeGrafter"/>
</dbReference>
<dbReference type="PANTHER" id="PTHR30582:SF24">
    <property type="entry name" value="L,D-TRANSPEPTIDASE ERFK_SRFK-RELATED"/>
    <property type="match status" value="1"/>
</dbReference>
<evidence type="ECO:0000313" key="14">
    <source>
        <dbReference type="Proteomes" id="UP000198994"/>
    </source>
</evidence>
<protein>
    <submittedName>
        <fullName evidence="13">Lipoprotein-anchoring transpeptidase ErfK/SrfK</fullName>
    </submittedName>
</protein>
<dbReference type="CDD" id="cd16913">
    <property type="entry name" value="YkuD_like"/>
    <property type="match status" value="1"/>
</dbReference>
<feature type="chain" id="PRO_5011632050" evidence="11">
    <location>
        <begin position="17"/>
        <end position="244"/>
    </location>
</feature>
<evidence type="ECO:0000256" key="11">
    <source>
        <dbReference type="SAM" id="SignalP"/>
    </source>
</evidence>
<dbReference type="GO" id="GO:0005576">
    <property type="term" value="C:extracellular region"/>
    <property type="evidence" value="ECO:0007669"/>
    <property type="project" value="TreeGrafter"/>
</dbReference>
<dbReference type="RefSeq" id="WP_089962248.1">
    <property type="nucleotide sequence ID" value="NZ_FNAV01000013.1"/>
</dbReference>
<evidence type="ECO:0000256" key="7">
    <source>
        <dbReference type="ARBA" id="ARBA00022984"/>
    </source>
</evidence>
<comment type="pathway">
    <text evidence="1 9">Cell wall biogenesis; peptidoglycan biosynthesis.</text>
</comment>
<dbReference type="PANTHER" id="PTHR30582">
    <property type="entry name" value="L,D-TRANSPEPTIDASE"/>
    <property type="match status" value="1"/>
</dbReference>
<sequence>MIALTKIRLTMLAVLAAPALLGACATTVPMNEPGQITEETRAMYAATVDNGIEVPAIEDKYLSEYNKRQLVDYYAPYRAGTIVVDPGGKFLYHLQGDDTAMRYLIAVGAQGYGFAGEATIPFQRDWPYWTPTANMIKRDPETYGPVRNGLPGGLENPLGARALYLYKNGRDTLYRIHGTPSPWTVGHATSSGCIRMFNQDSIHLAAEVPNGTKVVVLTKEQAGKWTTPPGEAVASAETTDGDAG</sequence>
<dbReference type="OrthoDB" id="9795305at2"/>
<accession>A0A1G7ISZ8</accession>
<keyword evidence="14" id="KW-1185">Reference proteome</keyword>